<dbReference type="AlphaFoldDB" id="A0A178I4L7"/>
<reference evidence="3 4" key="1">
    <citation type="submission" date="2016-03" db="EMBL/GenBank/DDBJ databases">
        <title>Genome sequencing of Devosia sp. S37.</title>
        <authorList>
            <person name="Mohd Nor M."/>
        </authorList>
    </citation>
    <scope>NUCLEOTIDE SEQUENCE [LARGE SCALE GENOMIC DNA]</scope>
    <source>
        <strain evidence="3 4">S37</strain>
    </source>
</reference>
<comment type="caution">
    <text evidence="3">The sequence shown here is derived from an EMBL/GenBank/DDBJ whole genome shotgun (WGS) entry which is preliminary data.</text>
</comment>
<dbReference type="OrthoDB" id="9809635at2"/>
<dbReference type="InterPro" id="IPR001466">
    <property type="entry name" value="Beta-lactam-related"/>
</dbReference>
<dbReference type="Pfam" id="PF00144">
    <property type="entry name" value="Beta-lactamase"/>
    <property type="match status" value="1"/>
</dbReference>
<dbReference type="EMBL" id="LVVY01000001">
    <property type="protein sequence ID" value="OAM84283.1"/>
    <property type="molecule type" value="Genomic_DNA"/>
</dbReference>
<accession>A0A178I4L7</accession>
<evidence type="ECO:0000259" key="2">
    <source>
        <dbReference type="Pfam" id="PF00144"/>
    </source>
</evidence>
<protein>
    <submittedName>
        <fullName evidence="3">Esterase</fullName>
    </submittedName>
</protein>
<dbReference type="GO" id="GO:0016787">
    <property type="term" value="F:hydrolase activity"/>
    <property type="evidence" value="ECO:0007669"/>
    <property type="project" value="UniProtKB-KW"/>
</dbReference>
<keyword evidence="1" id="KW-0378">Hydrolase</keyword>
<sequence>MSIAVDIERGFAPLAEAVEAGRIPGGVLGVVDASGQRAVRAIGQAQRVPVSRPMAEDTWFDLASLTKVLFTTPQILELAARGSIDLDAPLVSVIPDFAQYNPDNWQRRITFRQCLGHQTPFPGVFPLYTYGTDPNLLRHFVLQRDWRAGASVYSDINFILLGIALERLAGKTIRDLDPGPGFAWSADPAQTAATEHCPWRGRVLVGEVHDENCAALQGAGHAGLFGTVDAVLDFAQGALGSGALSPGTIDLMRTPLSSRRTHGWERPYEGWSGGELCTPETIGHTGFTGTGLWIDFARGRAWTLLTNRVHPSRHFDSGIFALRRAIGDRINKD</sequence>
<evidence type="ECO:0000313" key="3">
    <source>
        <dbReference type="EMBL" id="OAM84283.1"/>
    </source>
</evidence>
<proteinExistence type="predicted"/>
<dbReference type="Gene3D" id="3.40.710.10">
    <property type="entry name" value="DD-peptidase/beta-lactamase superfamily"/>
    <property type="match status" value="1"/>
</dbReference>
<gene>
    <name evidence="3" type="ORF">A3840_00495</name>
</gene>
<organism evidence="3 4">
    <name type="scientific">Devosia elaeis</name>
    <dbReference type="NCBI Taxonomy" id="1770058"/>
    <lineage>
        <taxon>Bacteria</taxon>
        <taxon>Pseudomonadati</taxon>
        <taxon>Pseudomonadota</taxon>
        <taxon>Alphaproteobacteria</taxon>
        <taxon>Hyphomicrobiales</taxon>
        <taxon>Devosiaceae</taxon>
        <taxon>Devosia</taxon>
    </lineage>
</organism>
<dbReference type="PANTHER" id="PTHR43283">
    <property type="entry name" value="BETA-LACTAMASE-RELATED"/>
    <property type="match status" value="1"/>
</dbReference>
<dbReference type="RefSeq" id="WP_067450207.1">
    <property type="nucleotide sequence ID" value="NZ_LVVY01000001.1"/>
</dbReference>
<dbReference type="PANTHER" id="PTHR43283:SF11">
    <property type="entry name" value="BETA-LACTAMASE-RELATED DOMAIN-CONTAINING PROTEIN"/>
    <property type="match status" value="1"/>
</dbReference>
<keyword evidence="4" id="KW-1185">Reference proteome</keyword>
<feature type="domain" description="Beta-lactamase-related" evidence="2">
    <location>
        <begin position="15"/>
        <end position="315"/>
    </location>
</feature>
<dbReference type="SUPFAM" id="SSF56601">
    <property type="entry name" value="beta-lactamase/transpeptidase-like"/>
    <property type="match status" value="1"/>
</dbReference>
<dbReference type="STRING" id="1770058.A3840_00495"/>
<evidence type="ECO:0000256" key="1">
    <source>
        <dbReference type="ARBA" id="ARBA00022801"/>
    </source>
</evidence>
<dbReference type="Proteomes" id="UP000078389">
    <property type="component" value="Unassembled WGS sequence"/>
</dbReference>
<dbReference type="InterPro" id="IPR050789">
    <property type="entry name" value="Diverse_Enzym_Activities"/>
</dbReference>
<name>A0A178I4L7_9HYPH</name>
<evidence type="ECO:0000313" key="4">
    <source>
        <dbReference type="Proteomes" id="UP000078389"/>
    </source>
</evidence>
<dbReference type="InterPro" id="IPR012338">
    <property type="entry name" value="Beta-lactam/transpept-like"/>
</dbReference>